<evidence type="ECO:0000256" key="10">
    <source>
        <dbReference type="ARBA" id="ARBA00022917"/>
    </source>
</evidence>
<organism evidence="15 16">
    <name type="scientific">Candidatus Colwellbacteria bacterium CG10_big_fil_rev_8_21_14_0_10_42_22</name>
    <dbReference type="NCBI Taxonomy" id="1974540"/>
    <lineage>
        <taxon>Bacteria</taxon>
        <taxon>Candidatus Colwelliibacteriota</taxon>
    </lineage>
</organism>
<evidence type="ECO:0000256" key="6">
    <source>
        <dbReference type="ARBA" id="ARBA00022723"/>
    </source>
</evidence>
<dbReference type="EC" id="6.1.1.20" evidence="13"/>
<evidence type="ECO:0000313" key="16">
    <source>
        <dbReference type="Proteomes" id="UP000231466"/>
    </source>
</evidence>
<dbReference type="GO" id="GO:0000287">
    <property type="term" value="F:magnesium ion binding"/>
    <property type="evidence" value="ECO:0007669"/>
    <property type="project" value="UniProtKB-UniRule"/>
</dbReference>
<keyword evidence="7 13" id="KW-0547">Nucleotide-binding</keyword>
<dbReference type="SUPFAM" id="SSF55681">
    <property type="entry name" value="Class II aaRS and biotin synthetases"/>
    <property type="match status" value="1"/>
</dbReference>
<feature type="binding site" evidence="13">
    <location>
        <position position="253"/>
    </location>
    <ligand>
        <name>Mg(2+)</name>
        <dbReference type="ChEBI" id="CHEBI:18420"/>
        <note>shared with beta subunit</note>
    </ligand>
</feature>
<evidence type="ECO:0000256" key="13">
    <source>
        <dbReference type="HAMAP-Rule" id="MF_00281"/>
    </source>
</evidence>
<comment type="cofactor">
    <cofactor evidence="13">
        <name>Mg(2+)</name>
        <dbReference type="ChEBI" id="CHEBI:18420"/>
    </cofactor>
    <text evidence="13">Binds 2 magnesium ions per tetramer.</text>
</comment>
<feature type="domain" description="Aminoacyl-transfer RNA synthetases class-II family profile" evidence="14">
    <location>
        <begin position="102"/>
        <end position="306"/>
    </location>
</feature>
<keyword evidence="4 13" id="KW-0963">Cytoplasm</keyword>
<protein>
    <recommendedName>
        <fullName evidence="13">Phenylalanine--tRNA ligase alpha subunit</fullName>
        <ecNumber evidence="13">6.1.1.20</ecNumber>
    </recommendedName>
    <alternativeName>
        <fullName evidence="13">Phenylalanyl-tRNA synthetase alpha subunit</fullName>
        <shortName evidence="13">PheRS</shortName>
    </alternativeName>
</protein>
<evidence type="ECO:0000256" key="1">
    <source>
        <dbReference type="ARBA" id="ARBA00004496"/>
    </source>
</evidence>
<accession>A0A2H0VHD9</accession>
<comment type="subcellular location">
    <subcellularLocation>
        <location evidence="1 13">Cytoplasm</location>
    </subcellularLocation>
</comment>
<dbReference type="GO" id="GO:0005524">
    <property type="term" value="F:ATP binding"/>
    <property type="evidence" value="ECO:0007669"/>
    <property type="project" value="UniProtKB-UniRule"/>
</dbReference>
<dbReference type="PROSITE" id="PS50862">
    <property type="entry name" value="AA_TRNA_LIGASE_II"/>
    <property type="match status" value="1"/>
</dbReference>
<dbReference type="HAMAP" id="MF_00281">
    <property type="entry name" value="Phe_tRNA_synth_alpha1"/>
    <property type="match status" value="1"/>
</dbReference>
<dbReference type="Gene3D" id="3.30.930.10">
    <property type="entry name" value="Bira Bifunctional Protein, Domain 2"/>
    <property type="match status" value="1"/>
</dbReference>
<dbReference type="AlphaFoldDB" id="A0A2H0VHD9"/>
<keyword evidence="8 13" id="KW-0067">ATP-binding</keyword>
<reference evidence="16" key="1">
    <citation type="submission" date="2017-09" db="EMBL/GenBank/DDBJ databases">
        <title>Depth-based differentiation of microbial function through sediment-hosted aquifers and enrichment of novel symbionts in the deep terrestrial subsurface.</title>
        <authorList>
            <person name="Probst A.J."/>
            <person name="Ladd B."/>
            <person name="Jarett J.K."/>
            <person name="Geller-Mcgrath D.E."/>
            <person name="Sieber C.M.K."/>
            <person name="Emerson J.B."/>
            <person name="Anantharaman K."/>
            <person name="Thomas B.C."/>
            <person name="Malmstrom R."/>
            <person name="Stieglmeier M."/>
            <person name="Klingl A."/>
            <person name="Woyke T."/>
            <person name="Ryan C.M."/>
            <person name="Banfield J.F."/>
        </authorList>
    </citation>
    <scope>NUCLEOTIDE SEQUENCE [LARGE SCALE GENOMIC DNA]</scope>
</reference>
<dbReference type="CDD" id="cd00496">
    <property type="entry name" value="PheRS_alpha_core"/>
    <property type="match status" value="1"/>
</dbReference>
<keyword evidence="6 13" id="KW-0479">Metal-binding</keyword>
<dbReference type="Pfam" id="PF01409">
    <property type="entry name" value="tRNA-synt_2d"/>
    <property type="match status" value="1"/>
</dbReference>
<evidence type="ECO:0000256" key="11">
    <source>
        <dbReference type="ARBA" id="ARBA00023146"/>
    </source>
</evidence>
<dbReference type="InterPro" id="IPR045864">
    <property type="entry name" value="aa-tRNA-synth_II/BPL/LPL"/>
</dbReference>
<evidence type="ECO:0000256" key="9">
    <source>
        <dbReference type="ARBA" id="ARBA00022842"/>
    </source>
</evidence>
<keyword evidence="10 13" id="KW-0648">Protein biosynthesis</keyword>
<dbReference type="GO" id="GO:0004826">
    <property type="term" value="F:phenylalanine-tRNA ligase activity"/>
    <property type="evidence" value="ECO:0007669"/>
    <property type="project" value="UniProtKB-UniRule"/>
</dbReference>
<comment type="catalytic activity">
    <reaction evidence="12 13">
        <text>tRNA(Phe) + L-phenylalanine + ATP = L-phenylalanyl-tRNA(Phe) + AMP + diphosphate + H(+)</text>
        <dbReference type="Rhea" id="RHEA:19413"/>
        <dbReference type="Rhea" id="RHEA-COMP:9668"/>
        <dbReference type="Rhea" id="RHEA-COMP:9699"/>
        <dbReference type="ChEBI" id="CHEBI:15378"/>
        <dbReference type="ChEBI" id="CHEBI:30616"/>
        <dbReference type="ChEBI" id="CHEBI:33019"/>
        <dbReference type="ChEBI" id="CHEBI:58095"/>
        <dbReference type="ChEBI" id="CHEBI:78442"/>
        <dbReference type="ChEBI" id="CHEBI:78531"/>
        <dbReference type="ChEBI" id="CHEBI:456215"/>
        <dbReference type="EC" id="6.1.1.20"/>
    </reaction>
</comment>
<dbReference type="GO" id="GO:0006432">
    <property type="term" value="P:phenylalanyl-tRNA aminoacylation"/>
    <property type="evidence" value="ECO:0007669"/>
    <property type="project" value="UniProtKB-UniRule"/>
</dbReference>
<keyword evidence="9 13" id="KW-0460">Magnesium</keyword>
<dbReference type="SUPFAM" id="SSF46589">
    <property type="entry name" value="tRNA-binding arm"/>
    <property type="match status" value="1"/>
</dbReference>
<dbReference type="GO" id="GO:0005737">
    <property type="term" value="C:cytoplasm"/>
    <property type="evidence" value="ECO:0007669"/>
    <property type="project" value="UniProtKB-SubCell"/>
</dbReference>
<dbReference type="InterPro" id="IPR004529">
    <property type="entry name" value="Phe-tRNA-synth_IIc_asu"/>
</dbReference>
<evidence type="ECO:0000256" key="12">
    <source>
        <dbReference type="ARBA" id="ARBA00049255"/>
    </source>
</evidence>
<dbReference type="NCBIfam" id="TIGR00468">
    <property type="entry name" value="pheS"/>
    <property type="match status" value="1"/>
</dbReference>
<sequence>MPDLDSIKKDYPKELESVQDKNQLEALRVKYLGRKGQLTSVLRSLKDLSENERKTLGSQANKLRDELQNKIDAKFLELGEEELPSIDITRPGHRPTKGHIHLLSKIESDIRKIFLSMNFSVVEGPEMETEFYNFDALNLPDWHPAREAWDTFWLKPKKGEEQKLLRTHTSPVQIRYMEKHQPPFQIIVPGRCFRYEATDATHETNFYQFEGLMVGKDVNLTHFKYIIEKFFEEFFKEQQVEARFRPSYFPFVEPGVEVDMRFKGGDWLEMMGAGMVHPHVFEAAHYNPREFQGFAFGMGIERLAMIKYKIPDMRMFYTGDLRFINQF</sequence>
<keyword evidence="11 13" id="KW-0030">Aminoacyl-tRNA synthetase</keyword>
<dbReference type="EMBL" id="PFAH01000010">
    <property type="protein sequence ID" value="PIR97759.1"/>
    <property type="molecule type" value="Genomic_DNA"/>
</dbReference>
<name>A0A2H0VHD9_9BACT</name>
<gene>
    <name evidence="13" type="primary">pheS</name>
    <name evidence="15" type="ORF">COT89_03215</name>
</gene>
<evidence type="ECO:0000256" key="2">
    <source>
        <dbReference type="ARBA" id="ARBA00010207"/>
    </source>
</evidence>
<dbReference type="PANTHER" id="PTHR11538">
    <property type="entry name" value="PHENYLALANYL-TRNA SYNTHETASE"/>
    <property type="match status" value="1"/>
</dbReference>
<evidence type="ECO:0000313" key="15">
    <source>
        <dbReference type="EMBL" id="PIR97759.1"/>
    </source>
</evidence>
<dbReference type="Proteomes" id="UP000231466">
    <property type="component" value="Unassembled WGS sequence"/>
</dbReference>
<evidence type="ECO:0000256" key="5">
    <source>
        <dbReference type="ARBA" id="ARBA00022598"/>
    </source>
</evidence>
<proteinExistence type="inferred from homology"/>
<dbReference type="InterPro" id="IPR002319">
    <property type="entry name" value="Phenylalanyl-tRNA_Synthase"/>
</dbReference>
<comment type="subunit">
    <text evidence="3 13">Tetramer of two alpha and two beta subunits.</text>
</comment>
<dbReference type="Pfam" id="PF02912">
    <property type="entry name" value="Phe_tRNA-synt_N"/>
    <property type="match status" value="1"/>
</dbReference>
<dbReference type="InterPro" id="IPR006195">
    <property type="entry name" value="aa-tRNA-synth_II"/>
</dbReference>
<comment type="similarity">
    <text evidence="2 13">Belongs to the class-II aminoacyl-tRNA synthetase family. Phe-tRNA synthetase alpha subunit type 1 subfamily.</text>
</comment>
<dbReference type="InterPro" id="IPR022911">
    <property type="entry name" value="Phe_tRNA_ligase_alpha1_bac"/>
</dbReference>
<dbReference type="InterPro" id="IPR010978">
    <property type="entry name" value="tRNA-bd_arm"/>
</dbReference>
<evidence type="ECO:0000256" key="8">
    <source>
        <dbReference type="ARBA" id="ARBA00022840"/>
    </source>
</evidence>
<dbReference type="InterPro" id="IPR004188">
    <property type="entry name" value="Phe-tRNA_ligase_II_N"/>
</dbReference>
<evidence type="ECO:0000256" key="7">
    <source>
        <dbReference type="ARBA" id="ARBA00022741"/>
    </source>
</evidence>
<comment type="caution">
    <text evidence="15">The sequence shown here is derived from an EMBL/GenBank/DDBJ whole genome shotgun (WGS) entry which is preliminary data.</text>
</comment>
<dbReference type="GO" id="GO:0000049">
    <property type="term" value="F:tRNA binding"/>
    <property type="evidence" value="ECO:0007669"/>
    <property type="project" value="InterPro"/>
</dbReference>
<keyword evidence="5 13" id="KW-0436">Ligase</keyword>
<dbReference type="PANTHER" id="PTHR11538:SF41">
    <property type="entry name" value="PHENYLALANINE--TRNA LIGASE, MITOCHONDRIAL"/>
    <property type="match status" value="1"/>
</dbReference>
<evidence type="ECO:0000256" key="3">
    <source>
        <dbReference type="ARBA" id="ARBA00011209"/>
    </source>
</evidence>
<evidence type="ECO:0000259" key="14">
    <source>
        <dbReference type="PROSITE" id="PS50862"/>
    </source>
</evidence>
<evidence type="ECO:0000256" key="4">
    <source>
        <dbReference type="ARBA" id="ARBA00022490"/>
    </source>
</evidence>